<keyword evidence="8 13" id="KW-0547">Nucleotide-binding</keyword>
<evidence type="ECO:0000256" key="11">
    <source>
        <dbReference type="ARBA" id="ARBA00049375"/>
    </source>
</evidence>
<dbReference type="InterPro" id="IPR006203">
    <property type="entry name" value="GHMP_knse_ATP-bd_CS"/>
</dbReference>
<evidence type="ECO:0000256" key="13">
    <source>
        <dbReference type="HAMAP-Rule" id="MF_00384"/>
    </source>
</evidence>
<dbReference type="EC" id="2.7.1.39" evidence="3 13"/>
<dbReference type="InterPro" id="IPR014721">
    <property type="entry name" value="Ribsml_uS5_D2-typ_fold_subgr"/>
</dbReference>
<keyword evidence="10 13" id="KW-0067">ATP-binding</keyword>
<dbReference type="PANTHER" id="PTHR20861:SF1">
    <property type="entry name" value="HOMOSERINE KINASE"/>
    <property type="match status" value="1"/>
</dbReference>
<comment type="catalytic activity">
    <reaction evidence="11 13">
        <text>L-homoserine + ATP = O-phospho-L-homoserine + ADP + H(+)</text>
        <dbReference type="Rhea" id="RHEA:13985"/>
        <dbReference type="ChEBI" id="CHEBI:15378"/>
        <dbReference type="ChEBI" id="CHEBI:30616"/>
        <dbReference type="ChEBI" id="CHEBI:57476"/>
        <dbReference type="ChEBI" id="CHEBI:57590"/>
        <dbReference type="ChEBI" id="CHEBI:456216"/>
        <dbReference type="EC" id="2.7.1.39"/>
    </reaction>
</comment>
<dbReference type="InterPro" id="IPR036554">
    <property type="entry name" value="GHMP_kinase_C_sf"/>
</dbReference>
<dbReference type="GO" id="GO:0016301">
    <property type="term" value="F:kinase activity"/>
    <property type="evidence" value="ECO:0007669"/>
    <property type="project" value="UniProtKB-KW"/>
</dbReference>
<evidence type="ECO:0000256" key="6">
    <source>
        <dbReference type="ARBA" id="ARBA00022679"/>
    </source>
</evidence>
<dbReference type="EMBL" id="JBFSHR010000016">
    <property type="protein sequence ID" value="MEX6429413.1"/>
    <property type="molecule type" value="Genomic_DNA"/>
</dbReference>
<dbReference type="InterPro" id="IPR006204">
    <property type="entry name" value="GHMP_kinase_N_dom"/>
</dbReference>
<dbReference type="Pfam" id="PF00288">
    <property type="entry name" value="GHMP_kinases_N"/>
    <property type="match status" value="1"/>
</dbReference>
<dbReference type="InterPro" id="IPR020568">
    <property type="entry name" value="Ribosomal_Su5_D2-typ_SF"/>
</dbReference>
<evidence type="ECO:0000256" key="2">
    <source>
        <dbReference type="ARBA" id="ARBA00007370"/>
    </source>
</evidence>
<dbReference type="PROSITE" id="PS00627">
    <property type="entry name" value="GHMP_KINASES_ATP"/>
    <property type="match status" value="1"/>
</dbReference>
<keyword evidence="5 13" id="KW-0028">Amino-acid biosynthesis</keyword>
<keyword evidence="7 13" id="KW-0791">Threonine biosynthesis</keyword>
<evidence type="ECO:0000256" key="8">
    <source>
        <dbReference type="ARBA" id="ARBA00022741"/>
    </source>
</evidence>
<evidence type="ECO:0000256" key="12">
    <source>
        <dbReference type="ARBA" id="ARBA00049954"/>
    </source>
</evidence>
<reference evidence="16 17" key="1">
    <citation type="submission" date="2024-07" db="EMBL/GenBank/DDBJ databases">
        <title>Draft Genome Sequence of Ferrimicrobium acidiphilum Strain YE2023, Isolated from a Pulp of Bioleach Reactor.</title>
        <authorList>
            <person name="Elkina Y.A."/>
            <person name="Bulaeva A.G."/>
            <person name="Beletsky A.V."/>
            <person name="Mardanov A.V."/>
        </authorList>
    </citation>
    <scope>NUCLEOTIDE SEQUENCE [LARGE SCALE GENOMIC DNA]</scope>
    <source>
        <strain evidence="16 17">YE2023</strain>
    </source>
</reference>
<dbReference type="SUPFAM" id="SSF54211">
    <property type="entry name" value="Ribosomal protein S5 domain 2-like"/>
    <property type="match status" value="1"/>
</dbReference>
<keyword evidence="13" id="KW-0963">Cytoplasm</keyword>
<keyword evidence="17" id="KW-1185">Reference proteome</keyword>
<dbReference type="PRINTS" id="PR00958">
    <property type="entry name" value="HOMSERKINASE"/>
</dbReference>
<evidence type="ECO:0000259" key="14">
    <source>
        <dbReference type="Pfam" id="PF00288"/>
    </source>
</evidence>
<evidence type="ECO:0000256" key="10">
    <source>
        <dbReference type="ARBA" id="ARBA00022840"/>
    </source>
</evidence>
<dbReference type="InterPro" id="IPR000870">
    <property type="entry name" value="Homoserine_kinase"/>
</dbReference>
<proteinExistence type="inferred from homology"/>
<dbReference type="Gene3D" id="3.30.230.10">
    <property type="match status" value="1"/>
</dbReference>
<feature type="domain" description="GHMP kinase C-terminal" evidence="15">
    <location>
        <begin position="199"/>
        <end position="260"/>
    </location>
</feature>
<dbReference type="SUPFAM" id="SSF55060">
    <property type="entry name" value="GHMP Kinase, C-terminal domain"/>
    <property type="match status" value="1"/>
</dbReference>
<evidence type="ECO:0000313" key="17">
    <source>
        <dbReference type="Proteomes" id="UP001560267"/>
    </source>
</evidence>
<accession>A0ABV3Y1G7</accession>
<evidence type="ECO:0000259" key="15">
    <source>
        <dbReference type="Pfam" id="PF08544"/>
    </source>
</evidence>
<dbReference type="RefSeq" id="WP_298387074.1">
    <property type="nucleotide sequence ID" value="NZ_JBFSHR010000016.1"/>
</dbReference>
<dbReference type="PANTHER" id="PTHR20861">
    <property type="entry name" value="HOMOSERINE/4-DIPHOSPHOCYTIDYL-2-C-METHYL-D-ERYTHRITOL KINASE"/>
    <property type="match status" value="1"/>
</dbReference>
<keyword evidence="9 13" id="KW-0418">Kinase</keyword>
<dbReference type="Pfam" id="PF08544">
    <property type="entry name" value="GHMP_kinases_C"/>
    <property type="match status" value="1"/>
</dbReference>
<dbReference type="Gene3D" id="3.30.70.890">
    <property type="entry name" value="GHMP kinase, C-terminal domain"/>
    <property type="match status" value="1"/>
</dbReference>
<dbReference type="Proteomes" id="UP001560267">
    <property type="component" value="Unassembled WGS sequence"/>
</dbReference>
<comment type="subcellular location">
    <subcellularLocation>
        <location evidence="13">Cytoplasm</location>
    </subcellularLocation>
</comment>
<gene>
    <name evidence="13" type="primary">thrB</name>
    <name evidence="16" type="ORF">AB6A68_06110</name>
</gene>
<evidence type="ECO:0000256" key="3">
    <source>
        <dbReference type="ARBA" id="ARBA00012078"/>
    </source>
</evidence>
<dbReference type="InterPro" id="IPR013750">
    <property type="entry name" value="GHMP_kinase_C_dom"/>
</dbReference>
<evidence type="ECO:0000256" key="9">
    <source>
        <dbReference type="ARBA" id="ARBA00022777"/>
    </source>
</evidence>
<comment type="caution">
    <text evidence="16">The sequence shown here is derived from an EMBL/GenBank/DDBJ whole genome shotgun (WGS) entry which is preliminary data.</text>
</comment>
<sequence length="290" mass="30392">MGFKSVRVPGSSANLGPGFDTLALAVPLFLTARAFESASFRVELRGQGCGEIVDGNHLIHQLVVDVLGHDRVGLVIDSEIPLARGLGSSAAVTLGVAAALGHSDPLGVALDFESHPENVAASYYGGGVAALMGPTGPIIRRLAVDPLLRLVVIIPPEQLATEAARRLLPAMVSFDDAVFNLSHGVVLAASLAHVEDLVPALFEDHLHQEARAKAFPESKRLLTMLLEAGCRGASWSGAGTICVGFTDVDGVDAVYHRVLDAMVTSGLGYEVRMLSVDLDGLTTVADTRDE</sequence>
<comment type="function">
    <text evidence="12 13">Catalyzes the ATP-dependent phosphorylation of L-homoserine to L-homoserine phosphate.</text>
</comment>
<feature type="domain" description="GHMP kinase N-terminal" evidence="14">
    <location>
        <begin position="68"/>
        <end position="126"/>
    </location>
</feature>
<evidence type="ECO:0000256" key="5">
    <source>
        <dbReference type="ARBA" id="ARBA00022605"/>
    </source>
</evidence>
<evidence type="ECO:0000313" key="16">
    <source>
        <dbReference type="EMBL" id="MEX6429413.1"/>
    </source>
</evidence>
<comment type="similarity">
    <text evidence="2 13">Belongs to the GHMP kinase family. Homoserine kinase subfamily.</text>
</comment>
<organism evidence="16 17">
    <name type="scientific">Ferrimicrobium acidiphilum</name>
    <dbReference type="NCBI Taxonomy" id="121039"/>
    <lineage>
        <taxon>Bacteria</taxon>
        <taxon>Bacillati</taxon>
        <taxon>Actinomycetota</taxon>
        <taxon>Acidimicrobiia</taxon>
        <taxon>Acidimicrobiales</taxon>
        <taxon>Acidimicrobiaceae</taxon>
        <taxon>Ferrimicrobium</taxon>
    </lineage>
</organism>
<evidence type="ECO:0000256" key="7">
    <source>
        <dbReference type="ARBA" id="ARBA00022697"/>
    </source>
</evidence>
<name>A0ABV3Y1G7_9ACTN</name>
<dbReference type="HAMAP" id="MF_00384">
    <property type="entry name" value="Homoser_kinase"/>
    <property type="match status" value="1"/>
</dbReference>
<keyword evidence="6 13" id="KW-0808">Transferase</keyword>
<comment type="pathway">
    <text evidence="1 13">Amino-acid biosynthesis; L-threonine biosynthesis; L-threonine from L-aspartate: step 4/5.</text>
</comment>
<evidence type="ECO:0000256" key="4">
    <source>
        <dbReference type="ARBA" id="ARBA00017858"/>
    </source>
</evidence>
<protein>
    <recommendedName>
        <fullName evidence="4 13">Homoserine kinase</fullName>
        <shortName evidence="13">HK</shortName>
        <shortName evidence="13">HSK</shortName>
        <ecNumber evidence="3 13">2.7.1.39</ecNumber>
    </recommendedName>
</protein>
<evidence type="ECO:0000256" key="1">
    <source>
        <dbReference type="ARBA" id="ARBA00005015"/>
    </source>
</evidence>
<feature type="binding site" evidence="13">
    <location>
        <begin position="81"/>
        <end position="91"/>
    </location>
    <ligand>
        <name>ATP</name>
        <dbReference type="ChEBI" id="CHEBI:30616"/>
    </ligand>
</feature>